<evidence type="ECO:0000259" key="2">
    <source>
        <dbReference type="Pfam" id="PF01648"/>
    </source>
</evidence>
<dbReference type="SUPFAM" id="SSF56214">
    <property type="entry name" value="4'-phosphopantetheinyl transferase"/>
    <property type="match status" value="1"/>
</dbReference>
<accession>A0A2V2A5A4</accession>
<dbReference type="EMBL" id="QGGM01000002">
    <property type="protein sequence ID" value="PWK14787.1"/>
    <property type="molecule type" value="Genomic_DNA"/>
</dbReference>
<organism evidence="3 4">
    <name type="scientific">Psychrobacter immobilis</name>
    <dbReference type="NCBI Taxonomy" id="498"/>
    <lineage>
        <taxon>Bacteria</taxon>
        <taxon>Pseudomonadati</taxon>
        <taxon>Pseudomonadota</taxon>
        <taxon>Gammaproteobacteria</taxon>
        <taxon>Moraxellales</taxon>
        <taxon>Moraxellaceae</taxon>
        <taxon>Psychrobacter</taxon>
    </lineage>
</organism>
<protein>
    <submittedName>
        <fullName evidence="3">4'-phosphopantetheinyl transferase</fullName>
    </submittedName>
</protein>
<evidence type="ECO:0000313" key="3">
    <source>
        <dbReference type="EMBL" id="PWK14787.1"/>
    </source>
</evidence>
<keyword evidence="1 3" id="KW-0808">Transferase</keyword>
<dbReference type="GO" id="GO:0008897">
    <property type="term" value="F:holo-[acyl-carrier-protein] synthase activity"/>
    <property type="evidence" value="ECO:0007669"/>
    <property type="project" value="InterPro"/>
</dbReference>
<gene>
    <name evidence="3" type="ORF">C8D84_102263</name>
</gene>
<dbReference type="InterPro" id="IPR008278">
    <property type="entry name" value="4-PPantetheinyl_Trfase_dom"/>
</dbReference>
<name>A0A2V2A5A4_PSYIM</name>
<dbReference type="GO" id="GO:0000287">
    <property type="term" value="F:magnesium ion binding"/>
    <property type="evidence" value="ECO:0007669"/>
    <property type="project" value="InterPro"/>
</dbReference>
<feature type="domain" description="4'-phosphopantetheinyl transferase" evidence="2">
    <location>
        <begin position="159"/>
        <end position="221"/>
    </location>
</feature>
<dbReference type="Pfam" id="PF01648">
    <property type="entry name" value="ACPS"/>
    <property type="match status" value="1"/>
</dbReference>
<evidence type="ECO:0000313" key="4">
    <source>
        <dbReference type="Proteomes" id="UP000245655"/>
    </source>
</evidence>
<evidence type="ECO:0000256" key="1">
    <source>
        <dbReference type="ARBA" id="ARBA00022679"/>
    </source>
</evidence>
<sequence>MPSSILNLTHVQYTQLDPATWCATAQVSECSSLNFKRLWDELLWSSANNISQVDFQKIYELNWHYCLSPVSLSMREMAQHQRHIQRKGVRLLLQQLLDELKLCDTLDESNFPYRLSSSEYYVCFSHTGNKNHDTNQNTVQTINKSLNSKVTVVISRHRPIGIDIETNHVAWHVAQRFYSEHEMAALQALSPLQRKIIAKLLWQIKESFIKIHQYKLAQGLGVDYSYLIADLIHAIREPSSLMVIADIKSDYRIAVLSAQQTIVIF</sequence>
<dbReference type="InterPro" id="IPR037143">
    <property type="entry name" value="4-PPantetheinyl_Trfase_dom_sf"/>
</dbReference>
<dbReference type="AlphaFoldDB" id="A0A2V2A5A4"/>
<dbReference type="Proteomes" id="UP000245655">
    <property type="component" value="Unassembled WGS sequence"/>
</dbReference>
<reference evidence="3 4" key="1">
    <citation type="submission" date="2018-05" db="EMBL/GenBank/DDBJ databases">
        <title>Genomic Encyclopedia of Type Strains, Phase IV (KMG-IV): sequencing the most valuable type-strain genomes for metagenomic binning, comparative biology and taxonomic classification.</title>
        <authorList>
            <person name="Goeker M."/>
        </authorList>
    </citation>
    <scope>NUCLEOTIDE SEQUENCE [LARGE SCALE GENOMIC DNA]</scope>
    <source>
        <strain evidence="3 4">DSM 7229</strain>
    </source>
</reference>
<dbReference type="Gene3D" id="3.90.470.20">
    <property type="entry name" value="4'-phosphopantetheinyl transferase domain"/>
    <property type="match status" value="2"/>
</dbReference>
<comment type="caution">
    <text evidence="3">The sequence shown here is derived from an EMBL/GenBank/DDBJ whole genome shotgun (WGS) entry which is preliminary data.</text>
</comment>
<keyword evidence="4" id="KW-1185">Reference proteome</keyword>
<proteinExistence type="predicted"/>